<feature type="region of interest" description="Disordered" evidence="1">
    <location>
        <begin position="1"/>
        <end position="26"/>
    </location>
</feature>
<feature type="compositionally biased region" description="Basic and acidic residues" evidence="1">
    <location>
        <begin position="12"/>
        <end position="26"/>
    </location>
</feature>
<reference evidence="2" key="1">
    <citation type="submission" date="2022-08" db="UniProtKB">
        <authorList>
            <consortium name="EnsemblMetazoa"/>
        </authorList>
    </citation>
    <scope>IDENTIFICATION</scope>
    <source>
        <strain evidence="2">05x7-T-G4-1.051#20</strain>
    </source>
</reference>
<organism evidence="2 3">
    <name type="scientific">Magallana gigas</name>
    <name type="common">Pacific oyster</name>
    <name type="synonym">Crassostrea gigas</name>
    <dbReference type="NCBI Taxonomy" id="29159"/>
    <lineage>
        <taxon>Eukaryota</taxon>
        <taxon>Metazoa</taxon>
        <taxon>Spiralia</taxon>
        <taxon>Lophotrochozoa</taxon>
        <taxon>Mollusca</taxon>
        <taxon>Bivalvia</taxon>
        <taxon>Autobranchia</taxon>
        <taxon>Pteriomorphia</taxon>
        <taxon>Ostreida</taxon>
        <taxon>Ostreoidea</taxon>
        <taxon>Ostreidae</taxon>
        <taxon>Magallana</taxon>
    </lineage>
</organism>
<name>A0A8W8N7G5_MAGGI</name>
<evidence type="ECO:0000313" key="3">
    <source>
        <dbReference type="Proteomes" id="UP000005408"/>
    </source>
</evidence>
<dbReference type="AlphaFoldDB" id="A0A8W8N7G5"/>
<sequence length="55" mass="6300">TPTRGRGGKQKVPREKPIPKSIDEMPKFEEKEKKVWTDANKFAGLISDEDVENED</sequence>
<feature type="compositionally biased region" description="Basic residues" evidence="1">
    <location>
        <begin position="1"/>
        <end position="11"/>
    </location>
</feature>
<dbReference type="Proteomes" id="UP000005408">
    <property type="component" value="Unassembled WGS sequence"/>
</dbReference>
<keyword evidence="3" id="KW-1185">Reference proteome</keyword>
<evidence type="ECO:0000313" key="2">
    <source>
        <dbReference type="EnsemblMetazoa" id="G4656.2:cds"/>
    </source>
</evidence>
<accession>A0A8W8N7G5</accession>
<proteinExistence type="predicted"/>
<protein>
    <submittedName>
        <fullName evidence="2">Uncharacterized protein</fullName>
    </submittedName>
</protein>
<evidence type="ECO:0000256" key="1">
    <source>
        <dbReference type="SAM" id="MobiDB-lite"/>
    </source>
</evidence>
<dbReference type="EnsemblMetazoa" id="G4656.2">
    <property type="protein sequence ID" value="G4656.2:cds"/>
    <property type="gene ID" value="G4656"/>
</dbReference>